<dbReference type="OMA" id="CEKKADH"/>
<dbReference type="Proteomes" id="UP000001460">
    <property type="component" value="Unassembled WGS sequence"/>
</dbReference>
<evidence type="ECO:0000313" key="4">
    <source>
        <dbReference type="EMBL" id="EEA06122.1"/>
    </source>
</evidence>
<proteinExistence type="predicted"/>
<evidence type="ECO:0000256" key="1">
    <source>
        <dbReference type="ARBA" id="ARBA00022737"/>
    </source>
</evidence>
<evidence type="ECO:0000256" key="3">
    <source>
        <dbReference type="SAM" id="Coils"/>
    </source>
</evidence>
<dbReference type="GeneID" id="6995389"/>
<dbReference type="InterPro" id="IPR011990">
    <property type="entry name" value="TPR-like_helical_dom_sf"/>
</dbReference>
<reference evidence="4" key="1">
    <citation type="submission" date="2008-06" db="EMBL/GenBank/DDBJ databases">
        <authorList>
            <person name="Lorenzi H."/>
            <person name="Inman J."/>
            <person name="Miller J."/>
            <person name="Schobel S."/>
            <person name="Amedeo P."/>
            <person name="Caler E.V."/>
            <person name="da Silva J."/>
        </authorList>
    </citation>
    <scope>NUCLEOTIDE SEQUENCE [LARGE SCALE GENOMIC DNA]</scope>
    <source>
        <strain evidence="4">RN66</strain>
    </source>
</reference>
<dbReference type="PANTHER" id="PTHR22904:SF523">
    <property type="entry name" value="STRESS-INDUCED-PHOSPHOPROTEIN 1"/>
    <property type="match status" value="1"/>
</dbReference>
<dbReference type="RefSeq" id="XP_002140471.1">
    <property type="nucleotide sequence ID" value="XM_002140435.1"/>
</dbReference>
<protein>
    <submittedName>
        <fullName evidence="4">Uncharacterized protein</fullName>
    </submittedName>
</protein>
<organism evidence="4 5">
    <name type="scientific">Cryptosporidium muris (strain RN66)</name>
    <dbReference type="NCBI Taxonomy" id="441375"/>
    <lineage>
        <taxon>Eukaryota</taxon>
        <taxon>Sar</taxon>
        <taxon>Alveolata</taxon>
        <taxon>Apicomplexa</taxon>
        <taxon>Conoidasida</taxon>
        <taxon>Coccidia</taxon>
        <taxon>Eucoccidiorida</taxon>
        <taxon>Eimeriorina</taxon>
        <taxon>Cryptosporidiidae</taxon>
        <taxon>Cryptosporidium</taxon>
    </lineage>
</organism>
<accession>B6ADB8</accession>
<dbReference type="OrthoDB" id="2423701at2759"/>
<name>B6ADB8_CRYMR</name>
<dbReference type="EMBL" id="DS989728">
    <property type="protein sequence ID" value="EEA06122.1"/>
    <property type="molecule type" value="Genomic_DNA"/>
</dbReference>
<dbReference type="VEuPathDB" id="CryptoDB:CMU_018790"/>
<gene>
    <name evidence="4" type="ORF">CMU_018790</name>
</gene>
<dbReference type="eggNOG" id="KOG0548">
    <property type="taxonomic scope" value="Eukaryota"/>
</dbReference>
<keyword evidence="5" id="KW-1185">Reference proteome</keyword>
<feature type="coiled-coil region" evidence="3">
    <location>
        <begin position="153"/>
        <end position="211"/>
    </location>
</feature>
<evidence type="ECO:0000313" key="5">
    <source>
        <dbReference type="Proteomes" id="UP000001460"/>
    </source>
</evidence>
<keyword evidence="2" id="KW-0802">TPR repeat</keyword>
<dbReference type="GO" id="GO:0051879">
    <property type="term" value="F:Hsp90 protein binding"/>
    <property type="evidence" value="ECO:0007669"/>
    <property type="project" value="TreeGrafter"/>
</dbReference>
<sequence>MTSLNIEQTACHLMQEYKDGNLTAIQSTLKDIDPGLIRYTVTRSIEHGKTQFKQKNYEGAITSFTQALAGYTLSPRDKDICDTLKEVKIEKAKIYTNRSQCFILQGGEENYMKAFEDAKDAILLYPEWSKAWFRAGKALYLLNIFDKASIVFKAALKREIQNEEYSQDKVKEEIENWIKICEKKADHNAAIQRITVDYSRFEHILKELEDQENIESVNEISGNYSNNKNIITLPAKNLNSTVGSLGSDLQLELSPDLSKEEISNLKQTLTGVVENNTLNNSKKKKMVFNNNMKFLSKGLQKPYENSLRGMSRIVQLSSEIYWYKRIINIYLDTSEIYLSSWIEVLTELLNYFFIEESCTVLFIGSGTMILPIYLMMKIINNSINNVNILVTTQMRPFSPCLQRLYANMASSNGVNILQFNTSAESLSNKELNSPDKINNNKEGNENLNIDSTNMEISKNLDKNNLKIKVIHGNVQNVNPFIWKQSFPRTIIIDASQFEPGLLGYGLIANLWSLYKEDESINTLNTSSHSKYSKSIVVPSDINVFIQFANIKIPSFDFSLNEKNCRQESFADDTFNSLEICMDRLNEGLWSPYWEPLNPCYPLEYLTEPIPLGLFPIEDMVNNRNLEFFKGNNEVIENMVNVSFYECICATSNLPYYNGSIEYYLPGKKSINAIILSYKALRNTIDHDKQIIIDTLPQFINEEDEGKYIFPSAVQWLGGVLSNNTCKPVNIKFECRIEHSRILLQPLSETITLLSNPEHDNTNINIPIVPLHSSSVPRPVIENLCDVESLNMWIKVLIKTFRELSTSNSPSKLFEGIISSSSPAALLPMILLYASSNINKTPKHNLFPNWNKLDVHFTAIENFPNLQELYKKLIKDNLFTLLCDVIKNDVKPLYEREIISKDSSIQKSKYWKSINTLEDNSNNTSEQHRINKVDFYRWIQNDTTTKYLLNKKLNERLSFYNGDVRQIILESSNSSINNNNGMSITIKEKARLFTGMNFDHDALSEGIIPLWSTVFQSGVLRNTILKTSLPVPCKLCIYGIVTQIGNDSTFGVNTSDWDTYRFDGPLQWNALKYVNNTPIYDRSEIFHILTIDLIPGGFNKLENWVNNIIINITSSGRINSLVVFFDIWLNSENILTTNPFKNHMNSSRYIELQNQDNNQENSSSQIYFKKTNLWKPVYHMMPQFYANVGDNVEFDFSLAQNLTKLKFIIKNITSHGNDTPSTINSDESDNRNSVFPQLGDIGYLQLRDKYDNLIREIGPKIYSNDSPTSLEAFNASIDIAVNPGYFAGKNAISSEDMPFDLESVNWLCQSFLT</sequence>
<keyword evidence="3" id="KW-0175">Coiled coil</keyword>
<evidence type="ECO:0000256" key="2">
    <source>
        <dbReference type="ARBA" id="ARBA00022803"/>
    </source>
</evidence>
<dbReference type="SUPFAM" id="SSF48452">
    <property type="entry name" value="TPR-like"/>
    <property type="match status" value="1"/>
</dbReference>
<dbReference type="Gene3D" id="1.25.40.10">
    <property type="entry name" value="Tetratricopeptide repeat domain"/>
    <property type="match status" value="1"/>
</dbReference>
<dbReference type="STRING" id="441375.B6ADB8"/>
<dbReference type="PANTHER" id="PTHR22904">
    <property type="entry name" value="TPR REPEAT CONTAINING PROTEIN"/>
    <property type="match status" value="1"/>
</dbReference>
<keyword evidence="1" id="KW-0677">Repeat</keyword>